<dbReference type="Proteomes" id="UP001386955">
    <property type="component" value="Unassembled WGS sequence"/>
</dbReference>
<evidence type="ECO:0000313" key="2">
    <source>
        <dbReference type="Proteomes" id="UP001386955"/>
    </source>
</evidence>
<gene>
    <name evidence="1" type="ORF">VNO78_30510</name>
</gene>
<protein>
    <submittedName>
        <fullName evidence="1">Uncharacterized protein</fullName>
    </submittedName>
</protein>
<accession>A0AAN9X5A1</accession>
<evidence type="ECO:0000313" key="1">
    <source>
        <dbReference type="EMBL" id="KAK7384807.1"/>
    </source>
</evidence>
<keyword evidence="2" id="KW-1185">Reference proteome</keyword>
<name>A0AAN9X5A1_PSOTE</name>
<proteinExistence type="predicted"/>
<dbReference type="EMBL" id="JAYMYS010000008">
    <property type="protein sequence ID" value="KAK7384807.1"/>
    <property type="molecule type" value="Genomic_DNA"/>
</dbReference>
<comment type="caution">
    <text evidence="1">The sequence shown here is derived from an EMBL/GenBank/DDBJ whole genome shotgun (WGS) entry which is preliminary data.</text>
</comment>
<dbReference type="AlphaFoldDB" id="A0AAN9X5A1"/>
<organism evidence="1 2">
    <name type="scientific">Psophocarpus tetragonolobus</name>
    <name type="common">Winged bean</name>
    <name type="synonym">Dolichos tetragonolobus</name>
    <dbReference type="NCBI Taxonomy" id="3891"/>
    <lineage>
        <taxon>Eukaryota</taxon>
        <taxon>Viridiplantae</taxon>
        <taxon>Streptophyta</taxon>
        <taxon>Embryophyta</taxon>
        <taxon>Tracheophyta</taxon>
        <taxon>Spermatophyta</taxon>
        <taxon>Magnoliopsida</taxon>
        <taxon>eudicotyledons</taxon>
        <taxon>Gunneridae</taxon>
        <taxon>Pentapetalae</taxon>
        <taxon>rosids</taxon>
        <taxon>fabids</taxon>
        <taxon>Fabales</taxon>
        <taxon>Fabaceae</taxon>
        <taxon>Papilionoideae</taxon>
        <taxon>50 kb inversion clade</taxon>
        <taxon>NPAAA clade</taxon>
        <taxon>indigoferoid/millettioid clade</taxon>
        <taxon>Phaseoleae</taxon>
        <taxon>Psophocarpus</taxon>
    </lineage>
</organism>
<reference evidence="1 2" key="1">
    <citation type="submission" date="2024-01" db="EMBL/GenBank/DDBJ databases">
        <title>The genomes of 5 underutilized Papilionoideae crops provide insights into root nodulation and disease resistanc.</title>
        <authorList>
            <person name="Jiang F."/>
        </authorList>
    </citation>
    <scope>NUCLEOTIDE SEQUENCE [LARGE SCALE GENOMIC DNA]</scope>
    <source>
        <strain evidence="1">DUOXIRENSHENG_FW03</strain>
        <tissue evidence="1">Leaves</tissue>
    </source>
</reference>
<sequence>MHSWLLKIPKMFAWTFLEKLDLRGQLAGLSLSQRVGGSIGSLLGDTRGLIPLERRENCVVMAVMVKLVNGVPNVDE</sequence>